<dbReference type="EMBL" id="GG680063">
    <property type="protein sequence ID" value="EER07063.1"/>
    <property type="molecule type" value="Genomic_DNA"/>
</dbReference>
<evidence type="ECO:0000256" key="2">
    <source>
        <dbReference type="ARBA" id="ARBA00022771"/>
    </source>
</evidence>
<evidence type="ECO:0000259" key="5">
    <source>
        <dbReference type="PROSITE" id="PS50006"/>
    </source>
</evidence>
<dbReference type="CDD" id="cd16495">
    <property type="entry name" value="RING_CH-C4HC3_MARCH"/>
    <property type="match status" value="1"/>
</dbReference>
<evidence type="ECO:0000256" key="3">
    <source>
        <dbReference type="ARBA" id="ARBA00022833"/>
    </source>
</evidence>
<dbReference type="RefSeq" id="XP_002775247.1">
    <property type="nucleotide sequence ID" value="XM_002775201.1"/>
</dbReference>
<feature type="domain" description="RING-CH-type" evidence="6">
    <location>
        <begin position="185"/>
        <end position="268"/>
    </location>
</feature>
<dbReference type="PROSITE" id="PS50006">
    <property type="entry name" value="FHA_DOMAIN"/>
    <property type="match status" value="1"/>
</dbReference>
<dbReference type="InterPro" id="IPR011016">
    <property type="entry name" value="Znf_RING-CH"/>
</dbReference>
<dbReference type="GeneID" id="9059446"/>
<evidence type="ECO:0000313" key="7">
    <source>
        <dbReference type="EMBL" id="EER07063.1"/>
    </source>
</evidence>
<dbReference type="Proteomes" id="UP000007800">
    <property type="component" value="Unassembled WGS sequence"/>
</dbReference>
<feature type="compositionally biased region" description="Polar residues" evidence="4">
    <location>
        <begin position="564"/>
        <end position="589"/>
    </location>
</feature>
<dbReference type="SMART" id="SM00240">
    <property type="entry name" value="FHA"/>
    <property type="match status" value="1"/>
</dbReference>
<dbReference type="CDD" id="cd00060">
    <property type="entry name" value="FHA"/>
    <property type="match status" value="1"/>
</dbReference>
<dbReference type="InterPro" id="IPR000253">
    <property type="entry name" value="FHA_dom"/>
</dbReference>
<feature type="compositionally biased region" description="Low complexity" evidence="4">
    <location>
        <begin position="123"/>
        <end position="132"/>
    </location>
</feature>
<feature type="region of interest" description="Disordered" evidence="4">
    <location>
        <begin position="107"/>
        <end position="132"/>
    </location>
</feature>
<evidence type="ECO:0000313" key="8">
    <source>
        <dbReference type="Proteomes" id="UP000007800"/>
    </source>
</evidence>
<dbReference type="SUPFAM" id="SSF57850">
    <property type="entry name" value="RING/U-box"/>
    <property type="match status" value="1"/>
</dbReference>
<dbReference type="OrthoDB" id="264354at2759"/>
<dbReference type="PANTHER" id="PTHR46210:SF1">
    <property type="entry name" value="FHA DOMAIN-CONTAINING PROTEIN"/>
    <property type="match status" value="1"/>
</dbReference>
<reference evidence="7 8" key="1">
    <citation type="submission" date="2008-07" db="EMBL/GenBank/DDBJ databases">
        <authorList>
            <person name="El-Sayed N."/>
            <person name="Caler E."/>
            <person name="Inman J."/>
            <person name="Amedeo P."/>
            <person name="Hass B."/>
            <person name="Wortman J."/>
        </authorList>
    </citation>
    <scope>NUCLEOTIDE SEQUENCE [LARGE SCALE GENOMIC DNA]</scope>
    <source>
        <strain evidence="8">ATCC 50983 / TXsc</strain>
    </source>
</reference>
<protein>
    <submittedName>
        <fullName evidence="7">Membrane associated RING finger, putative</fullName>
    </submittedName>
</protein>
<dbReference type="PANTHER" id="PTHR46210">
    <property type="entry name" value="FHA DOMAIN-CONTAINING PROTEIN"/>
    <property type="match status" value="1"/>
</dbReference>
<evidence type="ECO:0000259" key="6">
    <source>
        <dbReference type="PROSITE" id="PS51292"/>
    </source>
</evidence>
<dbReference type="PROSITE" id="PS51292">
    <property type="entry name" value="ZF_RING_CH"/>
    <property type="match status" value="1"/>
</dbReference>
<dbReference type="Gene3D" id="2.60.200.20">
    <property type="match status" value="1"/>
</dbReference>
<gene>
    <name evidence="7" type="ORF">Pmar_PMAR015476</name>
</gene>
<dbReference type="Gene3D" id="3.30.40.10">
    <property type="entry name" value="Zinc/RING finger domain, C3HC4 (zinc finger)"/>
    <property type="match status" value="1"/>
</dbReference>
<dbReference type="SMART" id="SM00744">
    <property type="entry name" value="RINGv"/>
    <property type="match status" value="1"/>
</dbReference>
<keyword evidence="2" id="KW-0863">Zinc-finger</keyword>
<keyword evidence="8" id="KW-1185">Reference proteome</keyword>
<feature type="region of interest" description="Disordered" evidence="4">
    <location>
        <begin position="561"/>
        <end position="589"/>
    </location>
</feature>
<proteinExistence type="predicted"/>
<dbReference type="InterPro" id="IPR013083">
    <property type="entry name" value="Znf_RING/FYVE/PHD"/>
</dbReference>
<keyword evidence="1" id="KW-0479">Metal-binding</keyword>
<evidence type="ECO:0000256" key="1">
    <source>
        <dbReference type="ARBA" id="ARBA00022723"/>
    </source>
</evidence>
<sequence>MITNTSGILEVPIINTSRVIIKNDDDIDEVEGSRVEEPLISIGRCNPTTDDMYIKGVSHCDHKKCRPWLVVHDPSNAVDGVSLKEGDILRLGRVELRVRQMVYDNYRSQSKEEEEEEEEEDGPTLTLPGGVGGCCSPSSTVCSNDDDREEVEVELQLLSKGVSKDSSMTKAYVDRSIHGLSSSSSSSLHGMVCRICLMEGTSSIHDPFVAPCHCSGSIKYVHINCLRHWIGDRLRLPSGCSSNRRRRTPPFLYRPLTCELCKALYPTYVNIDGNIECLYPLPHVKPPYIVFELNLNPTSSSSFEQQQEQDGSSNSIDANIGLNVVSLGGYKCRDIGPEIADNNTMLDDNYNNNNKTADVDGIIIGRGHDSDVRISDVSISRKHCLLRYHNGQFYIQDLYSKFGTLLSIPSQGLKIPPSGSIAVQVGRTVLRVIAPRKGTTRWPPSSSSILPSPPPNGVPHIVRPYQIGGYYRDQPAAYDVGSSMPMVVVPSTYPPPILHGHHHHYDNDEQDDDDVMMVIPHPSNADGIPSSSTTDTSHGLLYNTIHDDDVMMIIPHPSNADGIPSSTTNTSDVMMVSSPTTTSPPHRID</sequence>
<dbReference type="SUPFAM" id="SSF49879">
    <property type="entry name" value="SMAD/FHA domain"/>
    <property type="match status" value="1"/>
</dbReference>
<dbReference type="GO" id="GO:0008270">
    <property type="term" value="F:zinc ion binding"/>
    <property type="evidence" value="ECO:0007669"/>
    <property type="project" value="UniProtKB-KW"/>
</dbReference>
<name>C5L8A7_PERM5</name>
<dbReference type="Pfam" id="PF00498">
    <property type="entry name" value="FHA"/>
    <property type="match status" value="1"/>
</dbReference>
<dbReference type="Pfam" id="PF12906">
    <property type="entry name" value="RINGv"/>
    <property type="match status" value="1"/>
</dbReference>
<feature type="domain" description="FHA" evidence="5">
    <location>
        <begin position="362"/>
        <end position="407"/>
    </location>
</feature>
<accession>C5L8A7</accession>
<feature type="compositionally biased region" description="Acidic residues" evidence="4">
    <location>
        <begin position="112"/>
        <end position="122"/>
    </location>
</feature>
<dbReference type="InterPro" id="IPR008984">
    <property type="entry name" value="SMAD_FHA_dom_sf"/>
</dbReference>
<dbReference type="AlphaFoldDB" id="C5L8A7"/>
<keyword evidence="3" id="KW-0862">Zinc</keyword>
<organism evidence="8">
    <name type="scientific">Perkinsus marinus (strain ATCC 50983 / TXsc)</name>
    <dbReference type="NCBI Taxonomy" id="423536"/>
    <lineage>
        <taxon>Eukaryota</taxon>
        <taxon>Sar</taxon>
        <taxon>Alveolata</taxon>
        <taxon>Perkinsozoa</taxon>
        <taxon>Perkinsea</taxon>
        <taxon>Perkinsida</taxon>
        <taxon>Perkinsidae</taxon>
        <taxon>Perkinsus</taxon>
    </lineage>
</organism>
<dbReference type="InParanoid" id="C5L8A7"/>
<evidence type="ECO:0000256" key="4">
    <source>
        <dbReference type="SAM" id="MobiDB-lite"/>
    </source>
</evidence>